<evidence type="ECO:0000259" key="2">
    <source>
        <dbReference type="PROSITE" id="PS50994"/>
    </source>
</evidence>
<proteinExistence type="predicted"/>
<gene>
    <name evidence="3" type="ORF">SAMN02745120_0183</name>
</gene>
<dbReference type="Pfam" id="PF13333">
    <property type="entry name" value="rve_2"/>
    <property type="match status" value="1"/>
</dbReference>
<dbReference type="Gene3D" id="3.30.420.10">
    <property type="entry name" value="Ribonuclease H-like superfamily/Ribonuclease H"/>
    <property type="match status" value="1"/>
</dbReference>
<dbReference type="Pfam" id="PF13276">
    <property type="entry name" value="HTH_21"/>
    <property type="match status" value="1"/>
</dbReference>
<dbReference type="GO" id="GO:0015074">
    <property type="term" value="P:DNA integration"/>
    <property type="evidence" value="ECO:0007669"/>
    <property type="project" value="InterPro"/>
</dbReference>
<feature type="domain" description="Integrase catalytic" evidence="2">
    <location>
        <begin position="113"/>
        <end position="273"/>
    </location>
</feature>
<evidence type="ECO:0000313" key="4">
    <source>
        <dbReference type="Proteomes" id="UP000243406"/>
    </source>
</evidence>
<dbReference type="PANTHER" id="PTHR46889:SF4">
    <property type="entry name" value="TRANSPOSASE INSO FOR INSERTION SEQUENCE ELEMENT IS911B-RELATED"/>
    <property type="match status" value="1"/>
</dbReference>
<dbReference type="GO" id="GO:0003676">
    <property type="term" value="F:nucleic acid binding"/>
    <property type="evidence" value="ECO:0007669"/>
    <property type="project" value="InterPro"/>
</dbReference>
<dbReference type="InterPro" id="IPR001584">
    <property type="entry name" value="Integrase_cat-core"/>
</dbReference>
<dbReference type="InterPro" id="IPR048020">
    <property type="entry name" value="Transpos_IS3"/>
</dbReference>
<dbReference type="EMBL" id="FUYN01000001">
    <property type="protein sequence ID" value="SKB24792.1"/>
    <property type="molecule type" value="Genomic_DNA"/>
</dbReference>
<evidence type="ECO:0000313" key="3">
    <source>
        <dbReference type="EMBL" id="SKB24792.1"/>
    </source>
</evidence>
<dbReference type="Proteomes" id="UP000243406">
    <property type="component" value="Unassembled WGS sequence"/>
</dbReference>
<reference evidence="4" key="1">
    <citation type="submission" date="2017-02" db="EMBL/GenBank/DDBJ databases">
        <authorList>
            <person name="Varghese N."/>
            <person name="Submissions S."/>
        </authorList>
    </citation>
    <scope>NUCLEOTIDE SEQUENCE [LARGE SCALE GENOMIC DNA]</scope>
    <source>
        <strain evidence="4">ATCC 35199</strain>
    </source>
</reference>
<sequence length="278" mass="32682">MIKANKHKYSISAMCKILNISRSLIYYKKIEKICDSKLDNEIISIFKKSRNNYGSRKIKVELSKIGYIASRRKIRRIMSKYSLVSKYTLKQYKVHKTKCNEEKINNLLERDFKNKEKLDVIVSDLTYVNVNGKWNYICILLDLYNREIIGYSAGANKDKYIVYKAFANVKYPLDNINILHTDRGNEFKNSMIDNLLKTFSISRSLSKKGCPYDNAVAEATFKIIKTEFVFNRIFKSFEELETSLFDYVNWYNKFRVHSSLGYLSPIEYKAILSEKKLS</sequence>
<name>A0A1T4ZPX4_9FIRM</name>
<dbReference type="InterPro" id="IPR050900">
    <property type="entry name" value="Transposase_IS3/IS150/IS904"/>
</dbReference>
<dbReference type="NCBIfam" id="NF033516">
    <property type="entry name" value="transpos_IS3"/>
    <property type="match status" value="1"/>
</dbReference>
<accession>A0A1T4ZPX4</accession>
<keyword evidence="4" id="KW-1185">Reference proteome</keyword>
<comment type="function">
    <text evidence="1">Involved in the transposition of the insertion sequence.</text>
</comment>
<evidence type="ECO:0000256" key="1">
    <source>
        <dbReference type="ARBA" id="ARBA00002286"/>
    </source>
</evidence>
<dbReference type="InterPro" id="IPR025948">
    <property type="entry name" value="HTH-like_dom"/>
</dbReference>
<dbReference type="Pfam" id="PF00665">
    <property type="entry name" value="rve"/>
    <property type="match status" value="1"/>
</dbReference>
<dbReference type="PROSITE" id="PS50994">
    <property type="entry name" value="INTEGRASE"/>
    <property type="match status" value="1"/>
</dbReference>
<dbReference type="AlphaFoldDB" id="A0A1T4ZPX4"/>
<protein>
    <submittedName>
        <fullName evidence="3">Transposase InsO and inactivated derivatives</fullName>
    </submittedName>
</protein>
<dbReference type="InterPro" id="IPR036397">
    <property type="entry name" value="RNaseH_sf"/>
</dbReference>
<dbReference type="PANTHER" id="PTHR46889">
    <property type="entry name" value="TRANSPOSASE INSF FOR INSERTION SEQUENCE IS3B-RELATED"/>
    <property type="match status" value="1"/>
</dbReference>
<organism evidence="3 4">
    <name type="scientific">Acetoanaerobium noterae</name>
    <dbReference type="NCBI Taxonomy" id="745369"/>
    <lineage>
        <taxon>Bacteria</taxon>
        <taxon>Bacillati</taxon>
        <taxon>Bacillota</taxon>
        <taxon>Clostridia</taxon>
        <taxon>Peptostreptococcales</taxon>
        <taxon>Filifactoraceae</taxon>
        <taxon>Acetoanaerobium</taxon>
    </lineage>
</organism>
<dbReference type="InterPro" id="IPR012337">
    <property type="entry name" value="RNaseH-like_sf"/>
</dbReference>
<dbReference type="SUPFAM" id="SSF53098">
    <property type="entry name" value="Ribonuclease H-like"/>
    <property type="match status" value="1"/>
</dbReference>